<comment type="subunit">
    <text evidence="3">Supercomplex made of cofactors A to E. Cofactors A and D function by capturing and stabilizing tubulin in a quasi-native conformation. Cofactor E binds to the cofactor D-tubulin complex; interaction with cofactor C then causes the release of tubulin polypeptides that are committed to the native state.</text>
</comment>
<dbReference type="AlphaFoldDB" id="A0A1E3PQT4"/>
<keyword evidence="4" id="KW-0175">Coiled coil</keyword>
<keyword evidence="6" id="KW-1185">Reference proteome</keyword>
<dbReference type="GO" id="GO:0005874">
    <property type="term" value="C:microtubule"/>
    <property type="evidence" value="ECO:0007669"/>
    <property type="project" value="UniProtKB-KW"/>
</dbReference>
<feature type="coiled-coil region" evidence="4">
    <location>
        <begin position="47"/>
        <end position="81"/>
    </location>
</feature>
<dbReference type="GO" id="GO:0007023">
    <property type="term" value="P:post-chaperonin tubulin folding pathway"/>
    <property type="evidence" value="ECO:0007669"/>
    <property type="project" value="UniProtKB-UniRule"/>
</dbReference>
<dbReference type="GO" id="GO:0048487">
    <property type="term" value="F:beta-tubulin binding"/>
    <property type="evidence" value="ECO:0007669"/>
    <property type="project" value="InterPro"/>
</dbReference>
<keyword evidence="3" id="KW-0963">Cytoplasm</keyword>
<dbReference type="Pfam" id="PF02970">
    <property type="entry name" value="TBCA"/>
    <property type="match status" value="1"/>
</dbReference>
<dbReference type="GO" id="GO:0005829">
    <property type="term" value="C:cytosol"/>
    <property type="evidence" value="ECO:0007669"/>
    <property type="project" value="TreeGrafter"/>
</dbReference>
<dbReference type="PANTHER" id="PTHR21500">
    <property type="entry name" value="TUBULIN-SPECIFIC CHAPERONE A"/>
    <property type="match status" value="1"/>
</dbReference>
<dbReference type="Gene3D" id="1.20.58.90">
    <property type="match status" value="1"/>
</dbReference>
<dbReference type="InterPro" id="IPR036126">
    <property type="entry name" value="TBCA_sf"/>
</dbReference>
<evidence type="ECO:0000256" key="4">
    <source>
        <dbReference type="SAM" id="Coils"/>
    </source>
</evidence>
<evidence type="ECO:0000256" key="1">
    <source>
        <dbReference type="ARBA" id="ARBA00006806"/>
    </source>
</evidence>
<evidence type="ECO:0000256" key="3">
    <source>
        <dbReference type="RuleBase" id="RU364030"/>
    </source>
</evidence>
<dbReference type="STRING" id="857566.A0A1E3PQT4"/>
<accession>A0A1E3PQT4</accession>
<dbReference type="SUPFAM" id="SSF46988">
    <property type="entry name" value="Tubulin chaperone cofactor A"/>
    <property type="match status" value="1"/>
</dbReference>
<reference evidence="5 6" key="1">
    <citation type="journal article" date="2016" name="Proc. Natl. Acad. Sci. U.S.A.">
        <title>Comparative genomics of biotechnologically important yeasts.</title>
        <authorList>
            <person name="Riley R."/>
            <person name="Haridas S."/>
            <person name="Wolfe K.H."/>
            <person name="Lopes M.R."/>
            <person name="Hittinger C.T."/>
            <person name="Goeker M."/>
            <person name="Salamov A.A."/>
            <person name="Wisecaver J.H."/>
            <person name="Long T.M."/>
            <person name="Calvey C.H."/>
            <person name="Aerts A.L."/>
            <person name="Barry K.W."/>
            <person name="Choi C."/>
            <person name="Clum A."/>
            <person name="Coughlan A.Y."/>
            <person name="Deshpande S."/>
            <person name="Douglass A.P."/>
            <person name="Hanson S.J."/>
            <person name="Klenk H.-P."/>
            <person name="LaButti K.M."/>
            <person name="Lapidus A."/>
            <person name="Lindquist E.A."/>
            <person name="Lipzen A.M."/>
            <person name="Meier-Kolthoff J.P."/>
            <person name="Ohm R.A."/>
            <person name="Otillar R.P."/>
            <person name="Pangilinan J.L."/>
            <person name="Peng Y."/>
            <person name="Rokas A."/>
            <person name="Rosa C.A."/>
            <person name="Scheuner C."/>
            <person name="Sibirny A.A."/>
            <person name="Slot J.C."/>
            <person name="Stielow J.B."/>
            <person name="Sun H."/>
            <person name="Kurtzman C.P."/>
            <person name="Blackwell M."/>
            <person name="Grigoriev I.V."/>
            <person name="Jeffries T.W."/>
        </authorList>
    </citation>
    <scope>NUCLEOTIDE SEQUENCE [LARGE SCALE GENOMIC DNA]</scope>
    <source>
        <strain evidence="5 6">DSM 6958</strain>
    </source>
</reference>
<proteinExistence type="inferred from homology"/>
<dbReference type="OrthoDB" id="296187at2759"/>
<dbReference type="EMBL" id="KV454407">
    <property type="protein sequence ID" value="ODQ67197.1"/>
    <property type="molecule type" value="Genomic_DNA"/>
</dbReference>
<dbReference type="InterPro" id="IPR004226">
    <property type="entry name" value="TBCA"/>
</dbReference>
<name>A0A1E3PQT4_9ASCO</name>
<evidence type="ECO:0000313" key="6">
    <source>
        <dbReference type="Proteomes" id="UP000095009"/>
    </source>
</evidence>
<dbReference type="GO" id="GO:0007021">
    <property type="term" value="P:tubulin complex assembly"/>
    <property type="evidence" value="ECO:0007669"/>
    <property type="project" value="UniProtKB-UniRule"/>
</dbReference>
<dbReference type="PANTHER" id="PTHR21500:SF0">
    <property type="entry name" value="TUBULIN-SPECIFIC CHAPERONE A"/>
    <property type="match status" value="1"/>
</dbReference>
<dbReference type="Proteomes" id="UP000095009">
    <property type="component" value="Unassembled WGS sequence"/>
</dbReference>
<gene>
    <name evidence="5" type="ORF">NADFUDRAFT_49637</name>
</gene>
<keyword evidence="2 3" id="KW-0143">Chaperone</keyword>
<comment type="similarity">
    <text evidence="1 3">Belongs to the TBCA family.</text>
</comment>
<keyword evidence="3" id="KW-0493">Microtubule</keyword>
<keyword evidence="3" id="KW-0206">Cytoskeleton</keyword>
<sequence>MPPSQLKIRAMALGRLLKEEVLYKEEVTEHTKTLEKMKSENADKYEIKKYMEVLKDTEKMIPELQKKIRDALDTVKSLLEESTSDDAETLEIVKENIAKAESLLN</sequence>
<organism evidence="5 6">
    <name type="scientific">Nadsonia fulvescens var. elongata DSM 6958</name>
    <dbReference type="NCBI Taxonomy" id="857566"/>
    <lineage>
        <taxon>Eukaryota</taxon>
        <taxon>Fungi</taxon>
        <taxon>Dikarya</taxon>
        <taxon>Ascomycota</taxon>
        <taxon>Saccharomycotina</taxon>
        <taxon>Dipodascomycetes</taxon>
        <taxon>Dipodascales</taxon>
        <taxon>Dipodascales incertae sedis</taxon>
        <taxon>Nadsonia</taxon>
    </lineage>
</organism>
<evidence type="ECO:0000256" key="2">
    <source>
        <dbReference type="ARBA" id="ARBA00023186"/>
    </source>
</evidence>
<evidence type="ECO:0000313" key="5">
    <source>
        <dbReference type="EMBL" id="ODQ67197.1"/>
    </source>
</evidence>
<protein>
    <recommendedName>
        <fullName evidence="3">Tubulin-specific chaperone A</fullName>
    </recommendedName>
</protein>
<comment type="subcellular location">
    <subcellularLocation>
        <location evidence="3">Cytoplasm</location>
        <location evidence="3">Cytoskeleton</location>
    </subcellularLocation>
</comment>